<comment type="caution">
    <text evidence="1">The sequence shown here is derived from an EMBL/GenBank/DDBJ whole genome shotgun (WGS) entry which is preliminary data.</text>
</comment>
<evidence type="ECO:0000313" key="2">
    <source>
        <dbReference type="Proteomes" id="UP001174677"/>
    </source>
</evidence>
<dbReference type="PANTHER" id="PTHR31300">
    <property type="entry name" value="LIPASE"/>
    <property type="match status" value="1"/>
</dbReference>
<gene>
    <name evidence="1" type="ORF">P3X46_025663</name>
</gene>
<sequence>MMKLCPNFDREDGLETVLEVPIPEEMFGSNKNGNSSRRNLKAWMRPHTDRSLADIFGRRNTEIQLLLGIVGAPLIPLPICFDHQFINCNIKDQPIGASMAKYIVQQYIAAVGGERAMNSVDSMYAMGKVKMGALEFFAGEGSLNNKVVKVKNLMNGDGETGGFVLWEKRPDFWCLELVVSGCKISAGSDGKVAWRQTPWHHSHASRGPPRPLRRFLQGLDPKSTANLFSNSICDGEKAINDEDCFVLKLEAEPSSLRARSTGNVEIIRHTVWGYFSQRTGLLVQLQDSHLLRIKASGNDSIYWETTMESKIQDYRTIDGINIAHGGRTSVSLYRFGENSERHSRTRMEEVWAIEEVDFNIKGLSMDCFLPPSDLKKEGEEGYGVMTCNKGKLPLKIRSASTRISVSKVVTVDVDDSKNNTEDADDHEDDY</sequence>
<organism evidence="1 2">
    <name type="scientific">Hevea brasiliensis</name>
    <name type="common">Para rubber tree</name>
    <name type="synonym">Siphonia brasiliensis</name>
    <dbReference type="NCBI Taxonomy" id="3981"/>
    <lineage>
        <taxon>Eukaryota</taxon>
        <taxon>Viridiplantae</taxon>
        <taxon>Streptophyta</taxon>
        <taxon>Embryophyta</taxon>
        <taxon>Tracheophyta</taxon>
        <taxon>Spermatophyta</taxon>
        <taxon>Magnoliopsida</taxon>
        <taxon>eudicotyledons</taxon>
        <taxon>Gunneridae</taxon>
        <taxon>Pentapetalae</taxon>
        <taxon>rosids</taxon>
        <taxon>fabids</taxon>
        <taxon>Malpighiales</taxon>
        <taxon>Euphorbiaceae</taxon>
        <taxon>Crotonoideae</taxon>
        <taxon>Micrandreae</taxon>
        <taxon>Hevea</taxon>
    </lineage>
</organism>
<name>A0ABQ9L6F0_HEVBR</name>
<dbReference type="InterPro" id="IPR006873">
    <property type="entry name" value="DUF620"/>
</dbReference>
<evidence type="ECO:0000313" key="1">
    <source>
        <dbReference type="EMBL" id="KAJ9160242.1"/>
    </source>
</evidence>
<accession>A0ABQ9L6F0</accession>
<dbReference type="PANTHER" id="PTHR31300:SF30">
    <property type="entry name" value="EMB|CAB81597.1"/>
    <property type="match status" value="1"/>
</dbReference>
<protein>
    <submittedName>
        <fullName evidence="1">Uncharacterized protein</fullName>
    </submittedName>
</protein>
<dbReference type="EMBL" id="JARPOI010000014">
    <property type="protein sequence ID" value="KAJ9160242.1"/>
    <property type="molecule type" value="Genomic_DNA"/>
</dbReference>
<proteinExistence type="predicted"/>
<dbReference type="Pfam" id="PF04788">
    <property type="entry name" value="DUF620"/>
    <property type="match status" value="1"/>
</dbReference>
<dbReference type="Proteomes" id="UP001174677">
    <property type="component" value="Chromosome 14"/>
</dbReference>
<keyword evidence="2" id="KW-1185">Reference proteome</keyword>
<reference evidence="1" key="1">
    <citation type="journal article" date="2023" name="Plant Biotechnol. J.">
        <title>Chromosome-level wild Hevea brasiliensis genome provides new tools for genomic-assisted breeding and valuable loci to elevate rubber yield.</title>
        <authorList>
            <person name="Cheng H."/>
            <person name="Song X."/>
            <person name="Hu Y."/>
            <person name="Wu T."/>
            <person name="Yang Q."/>
            <person name="An Z."/>
            <person name="Feng S."/>
            <person name="Deng Z."/>
            <person name="Wu W."/>
            <person name="Zeng X."/>
            <person name="Tu M."/>
            <person name="Wang X."/>
            <person name="Huang H."/>
        </authorList>
    </citation>
    <scope>NUCLEOTIDE SEQUENCE</scope>
    <source>
        <strain evidence="1">MT/VB/25A 57/8</strain>
    </source>
</reference>